<dbReference type="AlphaFoldDB" id="A0A4R6ITC7"/>
<dbReference type="RefSeq" id="WP_133475275.1">
    <property type="nucleotide sequence ID" value="NZ_SNWP01000012.1"/>
</dbReference>
<keyword evidence="1" id="KW-0732">Signal</keyword>
<dbReference type="Pfam" id="PF07642">
    <property type="entry name" value="BBP2"/>
    <property type="match status" value="1"/>
</dbReference>
<protein>
    <submittedName>
        <fullName evidence="2">Putative OmpL-like beta-barrel porin-2</fullName>
    </submittedName>
</protein>
<dbReference type="OrthoDB" id="1114561at2"/>
<evidence type="ECO:0000313" key="2">
    <source>
        <dbReference type="EMBL" id="TDO25784.1"/>
    </source>
</evidence>
<evidence type="ECO:0000256" key="1">
    <source>
        <dbReference type="SAM" id="SignalP"/>
    </source>
</evidence>
<organism evidence="2 3">
    <name type="scientific">Sediminibacterium goheungense</name>
    <dbReference type="NCBI Taxonomy" id="1086393"/>
    <lineage>
        <taxon>Bacteria</taxon>
        <taxon>Pseudomonadati</taxon>
        <taxon>Bacteroidota</taxon>
        <taxon>Chitinophagia</taxon>
        <taxon>Chitinophagales</taxon>
        <taxon>Chitinophagaceae</taxon>
        <taxon>Sediminibacterium</taxon>
    </lineage>
</organism>
<dbReference type="InterPro" id="IPR011486">
    <property type="entry name" value="BBP2"/>
</dbReference>
<reference evidence="2 3" key="1">
    <citation type="submission" date="2019-03" db="EMBL/GenBank/DDBJ databases">
        <title>Genomic Encyclopedia of Archaeal and Bacterial Type Strains, Phase II (KMG-II): from individual species to whole genera.</title>
        <authorList>
            <person name="Goeker M."/>
        </authorList>
    </citation>
    <scope>NUCLEOTIDE SEQUENCE [LARGE SCALE GENOMIC DNA]</scope>
    <source>
        <strain evidence="2 3">DSM 28323</strain>
    </source>
</reference>
<evidence type="ECO:0000313" key="3">
    <source>
        <dbReference type="Proteomes" id="UP000295741"/>
    </source>
</evidence>
<dbReference type="Proteomes" id="UP000295741">
    <property type="component" value="Unassembled WGS sequence"/>
</dbReference>
<sequence length="342" mass="36953">MLKKISAFSCLLFSFLSINAQSDSTKKAVTTFSGAIDAYYRYGFSDAPGKTNNFTSFTNSQNSFELGMATFKVDHTVGKVTATADLGFGRRAQEFSYNDAGSLASIKQMYLTYAASDKVKFTMGKWATHVGYELVDAAGNRNYSMSYGFSFGPFFHTGIKADISLGGKSAMMVGIANPTDYSTTSSSAKFFLAQFSTATSNDKVKAYLNFQGGAGITQYNLVVTGALADKWGISYDGSLQSYKIGGSSSSWKSHAMYLNYDPSSAVGFTLRQDYFDDRKNTPIGIGGKMLATTLSANLKVDNLTIIPEFRVDNSQQPVFFKGASSTGTKTSAAFILAAVYKF</sequence>
<proteinExistence type="predicted"/>
<keyword evidence="3" id="KW-1185">Reference proteome</keyword>
<accession>A0A4R6ITC7</accession>
<feature type="chain" id="PRO_5020191148" evidence="1">
    <location>
        <begin position="21"/>
        <end position="342"/>
    </location>
</feature>
<comment type="caution">
    <text evidence="2">The sequence shown here is derived from an EMBL/GenBank/DDBJ whole genome shotgun (WGS) entry which is preliminary data.</text>
</comment>
<dbReference type="EMBL" id="SNWP01000012">
    <property type="protein sequence ID" value="TDO25784.1"/>
    <property type="molecule type" value="Genomic_DNA"/>
</dbReference>
<gene>
    <name evidence="2" type="ORF">BC659_2707</name>
</gene>
<name>A0A4R6ITC7_9BACT</name>
<feature type="signal peptide" evidence="1">
    <location>
        <begin position="1"/>
        <end position="20"/>
    </location>
</feature>